<keyword evidence="4" id="KW-1185">Reference proteome</keyword>
<dbReference type="RefSeq" id="XP_066067986.1">
    <property type="nucleotide sequence ID" value="XM_066211889.1"/>
</dbReference>
<reference evidence="3" key="2">
    <citation type="journal article" date="2022" name="Elife">
        <title>Obligate sexual reproduction of a homothallic fungus closely related to the Cryptococcus pathogenic species complex.</title>
        <authorList>
            <person name="Passer A.R."/>
            <person name="Clancey S.A."/>
            <person name="Shea T."/>
            <person name="David-Palma M."/>
            <person name="Averette A.F."/>
            <person name="Boekhout T."/>
            <person name="Porcel B.M."/>
            <person name="Nowrousian M."/>
            <person name="Cuomo C.A."/>
            <person name="Sun S."/>
            <person name="Heitman J."/>
            <person name="Coelho M.A."/>
        </authorList>
    </citation>
    <scope>NUCLEOTIDE SEQUENCE</scope>
    <source>
        <strain evidence="3">CBS 7841</strain>
    </source>
</reference>
<protein>
    <recommendedName>
        <fullName evidence="5">Serine protease</fullName>
    </recommendedName>
</protein>
<proteinExistence type="predicted"/>
<evidence type="ECO:0000313" key="4">
    <source>
        <dbReference type="Proteomes" id="UP000094043"/>
    </source>
</evidence>
<accession>A0AAJ8M150</accession>
<evidence type="ECO:0000313" key="3">
    <source>
        <dbReference type="EMBL" id="WVN87286.1"/>
    </source>
</evidence>
<keyword evidence="1" id="KW-0175">Coiled coil</keyword>
<evidence type="ECO:0000256" key="1">
    <source>
        <dbReference type="SAM" id="Coils"/>
    </source>
</evidence>
<feature type="coiled-coil region" evidence="1">
    <location>
        <begin position="383"/>
        <end position="410"/>
    </location>
</feature>
<organism evidence="3 4">
    <name type="scientific">Cryptococcus depauperatus CBS 7841</name>
    <dbReference type="NCBI Taxonomy" id="1295531"/>
    <lineage>
        <taxon>Eukaryota</taxon>
        <taxon>Fungi</taxon>
        <taxon>Dikarya</taxon>
        <taxon>Basidiomycota</taxon>
        <taxon>Agaricomycotina</taxon>
        <taxon>Tremellomycetes</taxon>
        <taxon>Tremellales</taxon>
        <taxon>Cryptococcaceae</taxon>
        <taxon>Cryptococcus</taxon>
    </lineage>
</organism>
<keyword evidence="2" id="KW-0812">Transmembrane</keyword>
<keyword evidence="2" id="KW-1133">Transmembrane helix</keyword>
<dbReference type="AlphaFoldDB" id="A0AAJ8M150"/>
<dbReference type="EMBL" id="CP143786">
    <property type="protein sequence ID" value="WVN87286.1"/>
    <property type="molecule type" value="Genomic_DNA"/>
</dbReference>
<evidence type="ECO:0008006" key="5">
    <source>
        <dbReference type="Google" id="ProtNLM"/>
    </source>
</evidence>
<name>A0AAJ8M150_9TREE</name>
<dbReference type="GeneID" id="91086676"/>
<dbReference type="KEGG" id="cdep:91086676"/>
<feature type="transmembrane region" description="Helical" evidence="2">
    <location>
        <begin position="603"/>
        <end position="624"/>
    </location>
</feature>
<evidence type="ECO:0000256" key="2">
    <source>
        <dbReference type="SAM" id="Phobius"/>
    </source>
</evidence>
<keyword evidence="2" id="KW-0472">Membrane</keyword>
<dbReference type="Proteomes" id="UP000094043">
    <property type="component" value="Chromosome 3"/>
</dbReference>
<reference evidence="3" key="3">
    <citation type="submission" date="2024-01" db="EMBL/GenBank/DDBJ databases">
        <authorList>
            <person name="Coelho M.A."/>
            <person name="David-Palma M."/>
            <person name="Shea T."/>
            <person name="Sun S."/>
            <person name="Cuomo C.A."/>
            <person name="Heitman J."/>
        </authorList>
    </citation>
    <scope>NUCLEOTIDE SEQUENCE</scope>
    <source>
        <strain evidence="3">CBS 7841</strain>
    </source>
</reference>
<sequence length="741" mass="82562">MSNEDKILTLSDEQLTALDFLGSAASQQIIDFIMAIKKVPDQFGWLTVFQLHCLSSHLKYHPTAPASPSSTTFSEATLLSNLSGTTAVEEDLVSGFERVHFFTGVSEEHPLLFQRSDVKTRPFVITPGRHSVVPEKTAHSANHPILKNKLWKETVAPEITALLKDPSRGVRVSTMLPVRFSTRDEDGKDVFDDHIVLWISVFPNSTKETSCRDVNAHILAILSKHGVQDAAVYWIEGAVERLVAVPEMMRVVRDTEPTHYIRRALTAVLGIPLAAQELADDDAQGTLGLYFHRGKDRDGNRSKQLMAITNKHVVSKHTNQDYAYSGRPGAPQKFIRNCGRRRFEKVVDETRALMAGKLGNAKLFAEQLTEILAKPKSGDEDENAADELDLERKQQDLKRAEKDVKILSDFIQLLNSTWSDALQRIVGWVDWAPRIANDLDDRCYTRDLGVIALDEAKFAKNFKGNFVYLAGKFTRDEIISFFYPNIANRSPFNYPNDHLFRLLGYVDAAGLANPYFSDDNNNPSFIVAKNGQSTDLTFGRFSELEAYTCSEFDQDSWEVAVFNFSKKHGDFSGKGDSGAAIFNAEGKLVALLHSGMPRGILNFSFGVFASIITVFSPRLVLILLSLAQTRVDSTVDSLRTSAVIPTRFRVLTRELLRLGTGGWTFSVRPWALGYMSSVALASHCELAPSCLLYMPFVGSYITTTPSPPFLPFSLPCSPLRTCWTVFSNRIKPIPMSLLSAV</sequence>
<gene>
    <name evidence="3" type="ORF">L203_102464</name>
</gene>
<reference evidence="3" key="1">
    <citation type="submission" date="2016-06" db="EMBL/GenBank/DDBJ databases">
        <authorList>
            <person name="Cuomo C."/>
            <person name="Litvintseva A."/>
            <person name="Heitman J."/>
            <person name="Chen Y."/>
            <person name="Sun S."/>
            <person name="Springer D."/>
            <person name="Dromer F."/>
            <person name="Young S."/>
            <person name="Zeng Q."/>
            <person name="Chapman S."/>
            <person name="Gujja S."/>
            <person name="Saif S."/>
            <person name="Birren B."/>
        </authorList>
    </citation>
    <scope>NUCLEOTIDE SEQUENCE</scope>
    <source>
        <strain evidence="3">CBS 7841</strain>
    </source>
</reference>